<comment type="caution">
    <text evidence="1">The sequence shown here is derived from an EMBL/GenBank/DDBJ whole genome shotgun (WGS) entry which is preliminary data.</text>
</comment>
<protein>
    <submittedName>
        <fullName evidence="1">Uncharacterized protein</fullName>
    </submittedName>
</protein>
<name>A0A0F9J7V4_9ZZZZ</name>
<sequence length="128" mass="14207">MTLRRDQNIQLKQGDYKQMKFTTFNRLGQRVSLNTGTMQANYQVRSSERGKTAYITKSLGDGITFDPVQTTGSTTQGVFYITIDPADTLSGTANHLEGPLYHEGNIIENGLPNIVFDGEFEVLVSVVQ</sequence>
<reference evidence="1" key="1">
    <citation type="journal article" date="2015" name="Nature">
        <title>Complex archaea that bridge the gap between prokaryotes and eukaryotes.</title>
        <authorList>
            <person name="Spang A."/>
            <person name="Saw J.H."/>
            <person name="Jorgensen S.L."/>
            <person name="Zaremba-Niedzwiedzka K."/>
            <person name="Martijn J."/>
            <person name="Lind A.E."/>
            <person name="van Eijk R."/>
            <person name="Schleper C."/>
            <person name="Guy L."/>
            <person name="Ettema T.J."/>
        </authorList>
    </citation>
    <scope>NUCLEOTIDE SEQUENCE</scope>
</reference>
<dbReference type="EMBL" id="LAZR01010643">
    <property type="protein sequence ID" value="KKM65864.1"/>
    <property type="molecule type" value="Genomic_DNA"/>
</dbReference>
<proteinExistence type="predicted"/>
<evidence type="ECO:0000313" key="1">
    <source>
        <dbReference type="EMBL" id="KKM65864.1"/>
    </source>
</evidence>
<gene>
    <name evidence="1" type="ORF">LCGC14_1486940</name>
</gene>
<accession>A0A0F9J7V4</accession>
<dbReference type="AlphaFoldDB" id="A0A0F9J7V4"/>
<organism evidence="1">
    <name type="scientific">marine sediment metagenome</name>
    <dbReference type="NCBI Taxonomy" id="412755"/>
    <lineage>
        <taxon>unclassified sequences</taxon>
        <taxon>metagenomes</taxon>
        <taxon>ecological metagenomes</taxon>
    </lineage>
</organism>